<gene>
    <name evidence="11" type="ORF">ACJHVH_07445</name>
</gene>
<feature type="coiled-coil region" evidence="8">
    <location>
        <begin position="147"/>
        <end position="174"/>
    </location>
</feature>
<evidence type="ECO:0000256" key="6">
    <source>
        <dbReference type="ARBA" id="ARBA00022989"/>
    </source>
</evidence>
<protein>
    <submittedName>
        <fullName evidence="11">Type II secretion system F family protein</fullName>
    </submittedName>
</protein>
<dbReference type="PANTHER" id="PTHR30012">
    <property type="entry name" value="GENERAL SECRETION PATHWAY PROTEIN"/>
    <property type="match status" value="1"/>
</dbReference>
<keyword evidence="6 9" id="KW-1133">Transmembrane helix</keyword>
<accession>A0ABW8U9T4</accession>
<evidence type="ECO:0000313" key="11">
    <source>
        <dbReference type="EMBL" id="MFL1732824.1"/>
    </source>
</evidence>
<dbReference type="PRINTS" id="PR00812">
    <property type="entry name" value="BCTERIALGSPF"/>
</dbReference>
<proteinExistence type="inferred from homology"/>
<feature type="transmembrane region" description="Helical" evidence="9">
    <location>
        <begin position="173"/>
        <end position="194"/>
    </location>
</feature>
<keyword evidence="3" id="KW-1003">Cell membrane</keyword>
<comment type="similarity">
    <text evidence="2">Belongs to the GSP F family.</text>
</comment>
<evidence type="ECO:0000313" key="12">
    <source>
        <dbReference type="Proteomes" id="UP001624684"/>
    </source>
</evidence>
<dbReference type="Gene3D" id="1.20.81.30">
    <property type="entry name" value="Type II secretion system (T2SS), domain F"/>
    <property type="match status" value="2"/>
</dbReference>
<organism evidence="11 12">
    <name type="scientific">Moraxella oculi</name>
    <dbReference type="NCBI Taxonomy" id="2940516"/>
    <lineage>
        <taxon>Bacteria</taxon>
        <taxon>Pseudomonadati</taxon>
        <taxon>Pseudomonadota</taxon>
        <taxon>Gammaproteobacteria</taxon>
        <taxon>Moraxellales</taxon>
        <taxon>Moraxellaceae</taxon>
        <taxon>Moraxella</taxon>
    </lineage>
</organism>
<evidence type="ECO:0000256" key="1">
    <source>
        <dbReference type="ARBA" id="ARBA00004429"/>
    </source>
</evidence>
<evidence type="ECO:0000256" key="7">
    <source>
        <dbReference type="ARBA" id="ARBA00023136"/>
    </source>
</evidence>
<evidence type="ECO:0000256" key="4">
    <source>
        <dbReference type="ARBA" id="ARBA00022519"/>
    </source>
</evidence>
<dbReference type="Pfam" id="PF00482">
    <property type="entry name" value="T2SSF"/>
    <property type="match status" value="2"/>
</dbReference>
<evidence type="ECO:0000256" key="8">
    <source>
        <dbReference type="SAM" id="Coils"/>
    </source>
</evidence>
<name>A0ABW8U9T4_9GAMM</name>
<comment type="caution">
    <text evidence="11">The sequence shown here is derived from an EMBL/GenBank/DDBJ whole genome shotgun (WGS) entry which is preliminary data.</text>
</comment>
<dbReference type="Proteomes" id="UP001624684">
    <property type="component" value="Unassembled WGS sequence"/>
</dbReference>
<reference evidence="11 12" key="1">
    <citation type="submission" date="2024-11" db="EMBL/GenBank/DDBJ databases">
        <title>First Report of Moraxella oculi in Brazil in an Infectious Bovine Keratoconjunctivitis Outbreak.</title>
        <authorList>
            <person name="Carvalho C.V."/>
            <person name="Domingues R."/>
            <person name="Coutinho C."/>
            <person name="Honorio N.T.B.S."/>
            <person name="Faza D.R.L.R."/>
            <person name="Carvalho W.A."/>
            <person name="Machado A.B.F."/>
            <person name="Martins M.F."/>
            <person name="Gaspar E.B."/>
        </authorList>
    </citation>
    <scope>NUCLEOTIDE SEQUENCE [LARGE SCALE GENOMIC DNA]</scope>
    <source>
        <strain evidence="11 12">2117LE</strain>
    </source>
</reference>
<dbReference type="PANTHER" id="PTHR30012:SF7">
    <property type="entry name" value="PROTEIN TRANSPORT PROTEIN HOFC HOMOLOG"/>
    <property type="match status" value="1"/>
</dbReference>
<evidence type="ECO:0000259" key="10">
    <source>
        <dbReference type="Pfam" id="PF00482"/>
    </source>
</evidence>
<feature type="transmembrane region" description="Helical" evidence="9">
    <location>
        <begin position="379"/>
        <end position="399"/>
    </location>
</feature>
<keyword evidence="5 9" id="KW-0812">Transmembrane</keyword>
<sequence length="407" mass="44724">MPKTPPNTMNPKTFLYKGINLRGKKVVGEIDAGSIQIVRIKLHKQGINPISIRQKRTTLTWINTLKSIDITVFFRQLATMLLSGLPLTQALTITEHNSKSTALKTIISTIKTDIESGSTFTNAIKKHSVFSRLSIALIDAGERSGSLDIMLDRIASYQEELEILKNKLKKATLYPMTVLAVAIIVTTILLVKVVPIFAKTFADLGSTLPLPTRVIMVLSDALVAHFWAIFLTLIGVMMGIAYLHSTTDKIKQLVDKTVLKLPFINQLVKKSMLVRFSRTLATTAGAGVELLTAIELSAQATNHRAFIKELQSVGNKVRDGQKLSQAMSHSHLFLTMMVQMIAVGEESGQMVEMLNKIADYYGNEINEQIDGITNLIEPAIIVILGVVIGGVVLAMYLPIFEIGMNAP</sequence>
<evidence type="ECO:0000256" key="5">
    <source>
        <dbReference type="ARBA" id="ARBA00022692"/>
    </source>
</evidence>
<dbReference type="InterPro" id="IPR018076">
    <property type="entry name" value="T2SS_GspF_dom"/>
</dbReference>
<feature type="domain" description="Type II secretion system protein GspF" evidence="10">
    <location>
        <begin position="276"/>
        <end position="398"/>
    </location>
</feature>
<evidence type="ECO:0000256" key="3">
    <source>
        <dbReference type="ARBA" id="ARBA00022475"/>
    </source>
</evidence>
<keyword evidence="7 9" id="KW-0472">Membrane</keyword>
<evidence type="ECO:0000256" key="9">
    <source>
        <dbReference type="SAM" id="Phobius"/>
    </source>
</evidence>
<feature type="domain" description="Type II secretion system protein GspF" evidence="10">
    <location>
        <begin position="73"/>
        <end position="195"/>
    </location>
</feature>
<dbReference type="InterPro" id="IPR003004">
    <property type="entry name" value="GspF/PilC"/>
</dbReference>
<keyword evidence="12" id="KW-1185">Reference proteome</keyword>
<dbReference type="RefSeq" id="WP_407069356.1">
    <property type="nucleotide sequence ID" value="NZ_JBJJXE010000012.1"/>
</dbReference>
<comment type="subcellular location">
    <subcellularLocation>
        <location evidence="1">Cell inner membrane</location>
        <topology evidence="1">Multi-pass membrane protein</topology>
    </subcellularLocation>
</comment>
<keyword evidence="4" id="KW-0997">Cell inner membrane</keyword>
<dbReference type="EMBL" id="JBJJXE010000012">
    <property type="protein sequence ID" value="MFL1732824.1"/>
    <property type="molecule type" value="Genomic_DNA"/>
</dbReference>
<evidence type="ECO:0000256" key="2">
    <source>
        <dbReference type="ARBA" id="ARBA00005745"/>
    </source>
</evidence>
<feature type="transmembrane region" description="Helical" evidence="9">
    <location>
        <begin position="214"/>
        <end position="243"/>
    </location>
</feature>
<keyword evidence="8" id="KW-0175">Coiled coil</keyword>
<dbReference type="InterPro" id="IPR042094">
    <property type="entry name" value="T2SS_GspF_sf"/>
</dbReference>